<evidence type="ECO:0000313" key="3">
    <source>
        <dbReference type="EMBL" id="RVX18172.1"/>
    </source>
</evidence>
<dbReference type="PANTHER" id="PTHR32251:SF15">
    <property type="entry name" value="3-OXO-5-ALPHA-STEROID 4-DEHYDROGENASE (DUF1295)"/>
    <property type="match status" value="1"/>
</dbReference>
<dbReference type="EMBL" id="QGNW01000012">
    <property type="protein sequence ID" value="RVX18172.1"/>
    <property type="molecule type" value="Genomic_DNA"/>
</dbReference>
<keyword evidence="2" id="KW-0472">Membrane</keyword>
<dbReference type="Gene3D" id="1.20.120.1630">
    <property type="match status" value="1"/>
</dbReference>
<keyword evidence="2" id="KW-0812">Transmembrane</keyword>
<protein>
    <submittedName>
        <fullName evidence="3">Uncharacterized protein</fullName>
    </submittedName>
</protein>
<keyword evidence="2" id="KW-1133">Transmembrane helix</keyword>
<organism evidence="3 4">
    <name type="scientific">Vitis vinifera</name>
    <name type="common">Grape</name>
    <dbReference type="NCBI Taxonomy" id="29760"/>
    <lineage>
        <taxon>Eukaryota</taxon>
        <taxon>Viridiplantae</taxon>
        <taxon>Streptophyta</taxon>
        <taxon>Embryophyta</taxon>
        <taxon>Tracheophyta</taxon>
        <taxon>Spermatophyta</taxon>
        <taxon>Magnoliopsida</taxon>
        <taxon>eudicotyledons</taxon>
        <taxon>Gunneridae</taxon>
        <taxon>Pentapetalae</taxon>
        <taxon>rosids</taxon>
        <taxon>Vitales</taxon>
        <taxon>Vitaceae</taxon>
        <taxon>Viteae</taxon>
        <taxon>Vitis</taxon>
    </lineage>
</organism>
<feature type="transmembrane region" description="Helical" evidence="2">
    <location>
        <begin position="287"/>
        <end position="308"/>
    </location>
</feature>
<dbReference type="Pfam" id="PF06966">
    <property type="entry name" value="DUF1295"/>
    <property type="match status" value="2"/>
</dbReference>
<feature type="region of interest" description="Disordered" evidence="1">
    <location>
        <begin position="702"/>
        <end position="725"/>
    </location>
</feature>
<sequence length="725" mass="82165">MGTVIDSHFLALTAIVTVGYQFLFFIITALLKFDKVTDFAGSTNFVILAVLTLVLKGTWHFRQVIFVPLPIQISIFILSWIQKNQEFLTKEVWNFRAPHKVCSFLKEAAEERILTIDQTYEKRGSFDLACSNMGPSTGNFSVNELGNDFNNDYNVLYLLIRILQWGEDRRFDEMRSNLGKLAVFWTFQAVWVWTVSLPVTIVNASGRDPSLQAADIIGWIMWSVGITIEASADQQKLSFKNSPENRGKWCNVGVWKYTRHPNYFGEILLWWGIFVASTPVLEGAEWLVILGPIFLTLLLLFVSGIPLLEESADKKFGNVAGYRLYKSTTSPLVPLPPMVYGNLPSWFKTTFLLEFPFYSRNLPQEGQNCISRHSPEHITELAVSALHVFYYPGDNEQQRKFWIHNFFSYAQFITLREKLHLQLLYLMRGRSCWFEIELKSFEVLVEEVRGKLKGIILERSRGFSSWIRFGELSLRNLLEGIEECCREEKEGRLVQVLEDEGRKFRLDRCVNRAGRFVLCSVVDLESKRFCLVFPEGKGVGPLWLRNSGPLGWLLELKQRLKRESTRRIGDAFWLQLEGKELRGREDLLGRCLVGRWGGGRESVKEEGVSLKGNLLHLERYIGDISADILEKNIGSLAKEVWVRVAGLPLHCWSGENFGEVGGKRSSGDVASGCELFLLYSPTIVGGAAMGDGGFCTVKEVRGEEKGDGDGSAKISDGVTGFGEGR</sequence>
<dbReference type="AlphaFoldDB" id="A0A438KAF1"/>
<feature type="transmembrane region" description="Helical" evidence="2">
    <location>
        <begin position="178"/>
        <end position="196"/>
    </location>
</feature>
<dbReference type="Proteomes" id="UP000288805">
    <property type="component" value="Unassembled WGS sequence"/>
</dbReference>
<evidence type="ECO:0000256" key="1">
    <source>
        <dbReference type="SAM" id="MobiDB-lite"/>
    </source>
</evidence>
<feature type="transmembrane region" description="Helical" evidence="2">
    <location>
        <begin position="12"/>
        <end position="31"/>
    </location>
</feature>
<dbReference type="PROSITE" id="PS50244">
    <property type="entry name" value="S5A_REDUCTASE"/>
    <property type="match status" value="1"/>
</dbReference>
<accession>A0A438KAF1</accession>
<evidence type="ECO:0000313" key="4">
    <source>
        <dbReference type="Proteomes" id="UP000288805"/>
    </source>
</evidence>
<feature type="transmembrane region" description="Helical" evidence="2">
    <location>
        <begin position="263"/>
        <end position="281"/>
    </location>
</feature>
<evidence type="ECO:0000256" key="2">
    <source>
        <dbReference type="SAM" id="Phobius"/>
    </source>
</evidence>
<reference evidence="3 4" key="1">
    <citation type="journal article" date="2018" name="PLoS Genet.">
        <title>Population sequencing reveals clonal diversity and ancestral inbreeding in the grapevine cultivar Chardonnay.</title>
        <authorList>
            <person name="Roach M.J."/>
            <person name="Johnson D.L."/>
            <person name="Bohlmann J."/>
            <person name="van Vuuren H.J."/>
            <person name="Jones S.J."/>
            <person name="Pretorius I.S."/>
            <person name="Schmidt S.A."/>
            <person name="Borneman A.R."/>
        </authorList>
    </citation>
    <scope>NUCLEOTIDE SEQUENCE [LARGE SCALE GENOMIC DNA]</scope>
    <source>
        <strain evidence="4">cv. Chardonnay</strain>
        <tissue evidence="3">Leaf</tissue>
    </source>
</reference>
<dbReference type="InterPro" id="IPR010721">
    <property type="entry name" value="UstE-like"/>
</dbReference>
<name>A0A438KAF1_VITVI</name>
<proteinExistence type="predicted"/>
<dbReference type="PANTHER" id="PTHR32251">
    <property type="entry name" value="3-OXO-5-ALPHA-STEROID 4-DEHYDROGENASE"/>
    <property type="match status" value="1"/>
</dbReference>
<comment type="caution">
    <text evidence="3">The sequence shown here is derived from an EMBL/GenBank/DDBJ whole genome shotgun (WGS) entry which is preliminary data.</text>
</comment>
<feature type="transmembrane region" description="Helical" evidence="2">
    <location>
        <begin position="61"/>
        <end position="81"/>
    </location>
</feature>
<gene>
    <name evidence="3" type="ORF">CK203_004285</name>
</gene>
<dbReference type="FunFam" id="1.20.120.1630:FF:000015">
    <property type="entry name" value="3-oxo-5-alpha-steroid 4-dehydrogenase (DUF1295)"/>
    <property type="match status" value="1"/>
</dbReference>